<reference evidence="8 9" key="1">
    <citation type="submission" date="2020-02" db="EMBL/GenBank/DDBJ databases">
        <title>Genome analysis of Thermosulfuriphilus ammonigenes ST65T, an anaerobic thermophilic chemolithoautotrophic bacterium isolated from a deep-sea hydrothermal vent.</title>
        <authorList>
            <person name="Slobodkina G."/>
            <person name="Allioux M."/>
            <person name="Merkel A."/>
            <person name="Alain K."/>
            <person name="Jebbar M."/>
            <person name="Slobodkin A."/>
        </authorList>
    </citation>
    <scope>NUCLEOTIDE SEQUENCE [LARGE SCALE GENOMIC DNA]</scope>
    <source>
        <strain evidence="8 9">ST65</strain>
    </source>
</reference>
<evidence type="ECO:0000256" key="1">
    <source>
        <dbReference type="ARBA" id="ARBA00022490"/>
    </source>
</evidence>
<keyword evidence="2 7" id="KW-0227">DNA damage</keyword>
<dbReference type="GO" id="GO:0009381">
    <property type="term" value="F:excinuclease ABC activity"/>
    <property type="evidence" value="ECO:0007669"/>
    <property type="project" value="UniProtKB-UniRule"/>
</dbReference>
<keyword evidence="4 7" id="KW-0267">Excision nuclease</keyword>
<dbReference type="GO" id="GO:0009432">
    <property type="term" value="P:SOS response"/>
    <property type="evidence" value="ECO:0007669"/>
    <property type="project" value="UniProtKB-UniRule"/>
</dbReference>
<evidence type="ECO:0000256" key="6">
    <source>
        <dbReference type="ARBA" id="ARBA00023236"/>
    </source>
</evidence>
<keyword evidence="9" id="KW-1185">Reference proteome</keyword>
<dbReference type="Pfam" id="PF22920">
    <property type="entry name" value="UvrC_RNaseH"/>
    <property type="match status" value="1"/>
</dbReference>
<dbReference type="HAMAP" id="MF_00203">
    <property type="entry name" value="UvrC"/>
    <property type="match status" value="1"/>
</dbReference>
<evidence type="ECO:0000313" key="8">
    <source>
        <dbReference type="EMBL" id="QIJ72241.1"/>
    </source>
</evidence>
<dbReference type="GO" id="GO:0005737">
    <property type="term" value="C:cytoplasm"/>
    <property type="evidence" value="ECO:0007669"/>
    <property type="project" value="UniProtKB-SubCell"/>
</dbReference>
<dbReference type="Gene3D" id="4.10.860.10">
    <property type="entry name" value="UVR domain"/>
    <property type="match status" value="1"/>
</dbReference>
<dbReference type="InterPro" id="IPR036876">
    <property type="entry name" value="UVR_dom_sf"/>
</dbReference>
<comment type="subcellular location">
    <subcellularLocation>
        <location evidence="7">Cytoplasm</location>
    </subcellularLocation>
</comment>
<dbReference type="Proteomes" id="UP000502179">
    <property type="component" value="Chromosome"/>
</dbReference>
<dbReference type="FunFam" id="3.40.1440.10:FF:000001">
    <property type="entry name" value="UvrABC system protein C"/>
    <property type="match status" value="1"/>
</dbReference>
<dbReference type="InterPro" id="IPR001943">
    <property type="entry name" value="UVR_dom"/>
</dbReference>
<dbReference type="Gene3D" id="3.30.420.340">
    <property type="entry name" value="UvrC, RNAse H endonuclease domain"/>
    <property type="match status" value="1"/>
</dbReference>
<gene>
    <name evidence="7 8" type="primary">uvrC</name>
    <name evidence="8" type="ORF">G4V39_08145</name>
</gene>
<dbReference type="EMBL" id="CP048877">
    <property type="protein sequence ID" value="QIJ72241.1"/>
    <property type="molecule type" value="Genomic_DNA"/>
</dbReference>
<dbReference type="InterPro" id="IPR035901">
    <property type="entry name" value="GIY-YIG_endonuc_sf"/>
</dbReference>
<dbReference type="SMART" id="SM00465">
    <property type="entry name" value="GIYc"/>
    <property type="match status" value="1"/>
</dbReference>
<dbReference type="Gene3D" id="1.10.150.20">
    <property type="entry name" value="5' to 3' exonuclease, C-terminal subdomain"/>
    <property type="match status" value="1"/>
</dbReference>
<dbReference type="GO" id="GO:0003677">
    <property type="term" value="F:DNA binding"/>
    <property type="evidence" value="ECO:0007669"/>
    <property type="project" value="UniProtKB-UniRule"/>
</dbReference>
<dbReference type="PANTHER" id="PTHR30562">
    <property type="entry name" value="UVRC/OXIDOREDUCTASE"/>
    <property type="match status" value="1"/>
</dbReference>
<comment type="subunit">
    <text evidence="7">Interacts with UvrB in an incision complex.</text>
</comment>
<dbReference type="PROSITE" id="PS50165">
    <property type="entry name" value="UVRC"/>
    <property type="match status" value="1"/>
</dbReference>
<keyword evidence="3 7" id="KW-0228">DNA excision</keyword>
<dbReference type="PROSITE" id="PS50164">
    <property type="entry name" value="GIY_YIG"/>
    <property type="match status" value="1"/>
</dbReference>
<comment type="similarity">
    <text evidence="7">Belongs to the UvrC family.</text>
</comment>
<dbReference type="InterPro" id="IPR047296">
    <property type="entry name" value="GIY-YIG_UvrC_Cho"/>
</dbReference>
<dbReference type="Pfam" id="PF08459">
    <property type="entry name" value="UvrC_RNaseH_dom"/>
    <property type="match status" value="1"/>
</dbReference>
<dbReference type="GO" id="GO:0009380">
    <property type="term" value="C:excinuclease repair complex"/>
    <property type="evidence" value="ECO:0007669"/>
    <property type="project" value="InterPro"/>
</dbReference>
<evidence type="ECO:0000256" key="3">
    <source>
        <dbReference type="ARBA" id="ARBA00022769"/>
    </source>
</evidence>
<dbReference type="InterPro" id="IPR000305">
    <property type="entry name" value="GIY-YIG_endonuc"/>
</dbReference>
<dbReference type="KEGG" id="tav:G4V39_08145"/>
<protein>
    <recommendedName>
        <fullName evidence="7">UvrABC system protein C</fullName>
        <shortName evidence="7">Protein UvrC</shortName>
    </recommendedName>
    <alternativeName>
        <fullName evidence="7">Excinuclease ABC subunit C</fullName>
    </alternativeName>
</protein>
<dbReference type="PROSITE" id="PS50151">
    <property type="entry name" value="UVR"/>
    <property type="match status" value="1"/>
</dbReference>
<dbReference type="AlphaFoldDB" id="A0A6G7PXJ5"/>
<evidence type="ECO:0000256" key="4">
    <source>
        <dbReference type="ARBA" id="ARBA00022881"/>
    </source>
</evidence>
<dbReference type="SUPFAM" id="SSF47781">
    <property type="entry name" value="RuvA domain 2-like"/>
    <property type="match status" value="1"/>
</dbReference>
<evidence type="ECO:0000256" key="5">
    <source>
        <dbReference type="ARBA" id="ARBA00023204"/>
    </source>
</evidence>
<name>A0A6G7PXJ5_9BACT</name>
<dbReference type="PANTHER" id="PTHR30562:SF1">
    <property type="entry name" value="UVRABC SYSTEM PROTEIN C"/>
    <property type="match status" value="1"/>
</dbReference>
<organism evidence="8 9">
    <name type="scientific">Thermosulfuriphilus ammonigenes</name>
    <dbReference type="NCBI Taxonomy" id="1936021"/>
    <lineage>
        <taxon>Bacteria</taxon>
        <taxon>Pseudomonadati</taxon>
        <taxon>Thermodesulfobacteriota</taxon>
        <taxon>Thermodesulfobacteria</taxon>
        <taxon>Thermodesulfobacteriales</taxon>
        <taxon>Thermodesulfobacteriaceae</taxon>
        <taxon>Thermosulfuriphilus</taxon>
    </lineage>
</organism>
<evidence type="ECO:0000256" key="2">
    <source>
        <dbReference type="ARBA" id="ARBA00022763"/>
    </source>
</evidence>
<dbReference type="RefSeq" id="WP_166032459.1">
    <property type="nucleotide sequence ID" value="NZ_CP048877.1"/>
</dbReference>
<dbReference type="InterPro" id="IPR010994">
    <property type="entry name" value="RuvA_2-like"/>
</dbReference>
<comment type="function">
    <text evidence="7">The UvrABC repair system catalyzes the recognition and processing of DNA lesions. UvrC both incises the 5' and 3' sides of the lesion. The N-terminal half is responsible for the 3' incision and the C-terminal half is responsible for the 5' incision.</text>
</comment>
<dbReference type="SUPFAM" id="SSF46600">
    <property type="entry name" value="C-terminal UvrC-binding domain of UvrB"/>
    <property type="match status" value="1"/>
</dbReference>
<dbReference type="InterPro" id="IPR003583">
    <property type="entry name" value="Hlx-hairpin-Hlx_DNA-bd_motif"/>
</dbReference>
<dbReference type="InterPro" id="IPR050066">
    <property type="entry name" value="UvrABC_protein_C"/>
</dbReference>
<dbReference type="GO" id="GO:0006289">
    <property type="term" value="P:nucleotide-excision repair"/>
    <property type="evidence" value="ECO:0007669"/>
    <property type="project" value="UniProtKB-UniRule"/>
</dbReference>
<dbReference type="SUPFAM" id="SSF82771">
    <property type="entry name" value="GIY-YIG endonuclease"/>
    <property type="match status" value="1"/>
</dbReference>
<keyword evidence="5 7" id="KW-0234">DNA repair</keyword>
<dbReference type="Gene3D" id="3.40.1440.10">
    <property type="entry name" value="GIY-YIG endonuclease"/>
    <property type="match status" value="1"/>
</dbReference>
<dbReference type="Pfam" id="PF02151">
    <property type="entry name" value="UVR"/>
    <property type="match status" value="1"/>
</dbReference>
<dbReference type="CDD" id="cd10434">
    <property type="entry name" value="GIY-YIG_UvrC_Cho"/>
    <property type="match status" value="1"/>
</dbReference>
<dbReference type="InterPro" id="IPR038476">
    <property type="entry name" value="UvrC_RNase_H_dom_sf"/>
</dbReference>
<proteinExistence type="inferred from homology"/>
<evidence type="ECO:0000313" key="9">
    <source>
        <dbReference type="Proteomes" id="UP000502179"/>
    </source>
</evidence>
<sequence>MKAVLTVATSLIVQRQQPLSLKVEDIPGSLEEIPSKTGVYIFRNVRGEPLYVGKAKNLRRRLGAYFQAEVSLKIRNLLQRATTLEIILTRNEKEALILEARLIKRYRPRYNVVLRDDKNYPLLRLTIREKFPRLQIVRRRKKDGNLYFGPYPSAKSVRETLRFLGSIFPLRRCSNAEFSRRLRPCLEYQIGRCRAPCVGLIGEDEYRTLVDQVIHFLRGQRRAVLERLRQEMFDAAEKLEFERAAFLRDRIQAIERTLESQTIICPDEINRDVIGLAQEDGWTAIVVVFVRAGELVGQKGFHFPRTKEDPPELLASFIKQFYDEGKVIPEEVILPVLPNDAELLSQWLKEMAGYQVRLLSPQRGPRIEILRLAQTNAIELLKRKKLREEAWENIAQELAGRLRLPHPPRRVECIDISNIQAEAPIGSLVSFFDGEPDKSSYRHYHLRSPGPNDYAMMAEVLERRFKKAKNDLPDLLVVDGGKGQLNVALTVLKELGLEDQIALCALAKERDGEGEKIYLPYRKNPLLLPKHNPALLFLMKVRDEAHRFGVNFHRRVRNKKALSSLLEEIPGIGPRRRARLLEHFGSLEAIAQADPAEIAKVPGMTRTLAERVDEYLKARYGLRDENSP</sequence>
<keyword evidence="1 7" id="KW-0963">Cytoplasm</keyword>
<dbReference type="Pfam" id="PF14520">
    <property type="entry name" value="HHH_5"/>
    <property type="match status" value="1"/>
</dbReference>
<evidence type="ECO:0000256" key="7">
    <source>
        <dbReference type="HAMAP-Rule" id="MF_00203"/>
    </source>
</evidence>
<dbReference type="InterPro" id="IPR001162">
    <property type="entry name" value="UvrC_RNase_H_dom"/>
</dbReference>
<dbReference type="SMART" id="SM00278">
    <property type="entry name" value="HhH1"/>
    <property type="match status" value="2"/>
</dbReference>
<accession>A0A6G7PXJ5</accession>
<keyword evidence="6 7" id="KW-0742">SOS response</keyword>
<dbReference type="InterPro" id="IPR004791">
    <property type="entry name" value="UvrC"/>
</dbReference>
<dbReference type="Pfam" id="PF01541">
    <property type="entry name" value="GIY-YIG"/>
    <property type="match status" value="1"/>
</dbReference>
<dbReference type="NCBIfam" id="TIGR00194">
    <property type="entry name" value="uvrC"/>
    <property type="match status" value="1"/>
</dbReference>